<evidence type="ECO:0008006" key="3">
    <source>
        <dbReference type="Google" id="ProtNLM"/>
    </source>
</evidence>
<keyword evidence="2" id="KW-1185">Reference proteome</keyword>
<accession>A0ABR4MWF3</accession>
<organism evidence="1 2">
    <name type="scientific">Polyrhizophydium stewartii</name>
    <dbReference type="NCBI Taxonomy" id="2732419"/>
    <lineage>
        <taxon>Eukaryota</taxon>
        <taxon>Fungi</taxon>
        <taxon>Fungi incertae sedis</taxon>
        <taxon>Chytridiomycota</taxon>
        <taxon>Chytridiomycota incertae sedis</taxon>
        <taxon>Chytridiomycetes</taxon>
        <taxon>Rhizophydiales</taxon>
        <taxon>Rhizophydiales incertae sedis</taxon>
        <taxon>Polyrhizophydium</taxon>
    </lineage>
</organism>
<comment type="caution">
    <text evidence="1">The sequence shown here is derived from an EMBL/GenBank/DDBJ whole genome shotgun (WGS) entry which is preliminary data.</text>
</comment>
<dbReference type="Proteomes" id="UP001527925">
    <property type="component" value="Unassembled WGS sequence"/>
</dbReference>
<evidence type="ECO:0000313" key="1">
    <source>
        <dbReference type="EMBL" id="KAL2911566.1"/>
    </source>
</evidence>
<sequence>MDEASISAILGIAADDPMGLERAIFTAVNEGDRDHLVRVFALYPAPTAILQMLLTTTYPNRDGFYKHDVEVIHDAHELLGPRCA</sequence>
<reference evidence="1 2" key="1">
    <citation type="submission" date="2023-09" db="EMBL/GenBank/DDBJ databases">
        <title>Pangenome analysis of Batrachochytrium dendrobatidis and related Chytrids.</title>
        <authorList>
            <person name="Yacoub M.N."/>
            <person name="Stajich J.E."/>
            <person name="James T.Y."/>
        </authorList>
    </citation>
    <scope>NUCLEOTIDE SEQUENCE [LARGE SCALE GENOMIC DNA]</scope>
    <source>
        <strain evidence="1 2">JEL0888</strain>
    </source>
</reference>
<protein>
    <recommendedName>
        <fullName evidence="3">Annexin</fullName>
    </recommendedName>
</protein>
<gene>
    <name evidence="1" type="ORF">HK105_208965</name>
</gene>
<proteinExistence type="predicted"/>
<dbReference type="EMBL" id="JADGIZ020000100">
    <property type="protein sequence ID" value="KAL2911566.1"/>
    <property type="molecule type" value="Genomic_DNA"/>
</dbReference>
<name>A0ABR4MWF3_9FUNG</name>
<evidence type="ECO:0000313" key="2">
    <source>
        <dbReference type="Proteomes" id="UP001527925"/>
    </source>
</evidence>